<name>A0A1G7ZRP9_9VIBR</name>
<evidence type="ECO:0000313" key="1">
    <source>
        <dbReference type="EMBL" id="SDH11371.1"/>
    </source>
</evidence>
<dbReference type="AlphaFoldDB" id="A0A1G7ZRP9"/>
<dbReference type="EMBL" id="FNDD01000008">
    <property type="protein sequence ID" value="SDH11371.1"/>
    <property type="molecule type" value="Genomic_DNA"/>
</dbReference>
<dbReference type="Proteomes" id="UP000198854">
    <property type="component" value="Unassembled WGS sequence"/>
</dbReference>
<keyword evidence="2" id="KW-1185">Reference proteome</keyword>
<sequence>MCPSLANAYQSAKSRLRFKKSWPQIYLLDKNAVTIGRDPVKLRAIVKASELNNLLASLGTDPDVVTGDEWLPEQLIAAHVTGDLLFLKFDNAPQDSEGEEEGRGFVEHEVKMIRRRFEQILDEHSDTKSKADAMLALFLMGHELSSSEVIEILEEPTIPTYISQGR</sequence>
<organism evidence="1 2">
    <name type="scientific">Vibrio xiamenensis</name>
    <dbReference type="NCBI Taxonomy" id="861298"/>
    <lineage>
        <taxon>Bacteria</taxon>
        <taxon>Pseudomonadati</taxon>
        <taxon>Pseudomonadota</taxon>
        <taxon>Gammaproteobacteria</taxon>
        <taxon>Vibrionales</taxon>
        <taxon>Vibrionaceae</taxon>
        <taxon>Vibrio</taxon>
    </lineage>
</organism>
<proteinExistence type="predicted"/>
<evidence type="ECO:0000313" key="2">
    <source>
        <dbReference type="Proteomes" id="UP000198854"/>
    </source>
</evidence>
<reference evidence="1 2" key="1">
    <citation type="submission" date="2016-10" db="EMBL/GenBank/DDBJ databases">
        <authorList>
            <person name="de Groot N.N."/>
        </authorList>
    </citation>
    <scope>NUCLEOTIDE SEQUENCE [LARGE SCALE GENOMIC DNA]</scope>
    <source>
        <strain evidence="1 2">CGMCC 1.10228</strain>
    </source>
</reference>
<gene>
    <name evidence="1" type="ORF">SAMN04488136_108136</name>
</gene>
<protein>
    <submittedName>
        <fullName evidence="1">Uncharacterized protein</fullName>
    </submittedName>
</protein>
<accession>A0A1G7ZRP9</accession>